<name>A0A382ZXX8_9ZZZZ</name>
<sequence length="111" mass="11238">MTGSGTVKRLGILVTALLVASACTAEDIGLYTNPCPQGDSFADRQEVKRLQEEEGINCVRTGGNDGSSFNASESASPPTTSRKTQSESAVSSLAPKATVPSAASSSPSGST</sequence>
<proteinExistence type="predicted"/>
<dbReference type="EMBL" id="UINC01187657">
    <property type="protein sequence ID" value="SVE00496.1"/>
    <property type="molecule type" value="Genomic_DNA"/>
</dbReference>
<dbReference type="AlphaFoldDB" id="A0A382ZXX8"/>
<evidence type="ECO:0000313" key="2">
    <source>
        <dbReference type="EMBL" id="SVE00496.1"/>
    </source>
</evidence>
<gene>
    <name evidence="2" type="ORF">METZ01_LOCUS453350</name>
</gene>
<feature type="region of interest" description="Disordered" evidence="1">
    <location>
        <begin position="58"/>
        <end position="111"/>
    </location>
</feature>
<reference evidence="2" key="1">
    <citation type="submission" date="2018-05" db="EMBL/GenBank/DDBJ databases">
        <authorList>
            <person name="Lanie J.A."/>
            <person name="Ng W.-L."/>
            <person name="Kazmierczak K.M."/>
            <person name="Andrzejewski T.M."/>
            <person name="Davidsen T.M."/>
            <person name="Wayne K.J."/>
            <person name="Tettelin H."/>
            <person name="Glass J.I."/>
            <person name="Rusch D."/>
            <person name="Podicherti R."/>
            <person name="Tsui H.-C.T."/>
            <person name="Winkler M.E."/>
        </authorList>
    </citation>
    <scope>NUCLEOTIDE SEQUENCE</scope>
</reference>
<protein>
    <submittedName>
        <fullName evidence="2">Uncharacterized protein</fullName>
    </submittedName>
</protein>
<feature type="compositionally biased region" description="Polar residues" evidence="1">
    <location>
        <begin position="66"/>
        <end position="91"/>
    </location>
</feature>
<accession>A0A382ZXX8</accession>
<evidence type="ECO:0000256" key="1">
    <source>
        <dbReference type="SAM" id="MobiDB-lite"/>
    </source>
</evidence>
<feature type="compositionally biased region" description="Low complexity" evidence="1">
    <location>
        <begin position="100"/>
        <end position="111"/>
    </location>
</feature>
<feature type="non-terminal residue" evidence="2">
    <location>
        <position position="111"/>
    </location>
</feature>
<organism evidence="2">
    <name type="scientific">marine metagenome</name>
    <dbReference type="NCBI Taxonomy" id="408172"/>
    <lineage>
        <taxon>unclassified sequences</taxon>
        <taxon>metagenomes</taxon>
        <taxon>ecological metagenomes</taxon>
    </lineage>
</organism>